<dbReference type="SUPFAM" id="SSF48371">
    <property type="entry name" value="ARM repeat"/>
    <property type="match status" value="1"/>
</dbReference>
<accession>A0ABM8FU54</accession>
<protein>
    <submittedName>
        <fullName evidence="1">DNA alkylation repair protein</fullName>
    </submittedName>
</protein>
<dbReference type="PANTHER" id="PTHR34070">
    <property type="entry name" value="ARMADILLO-TYPE FOLD"/>
    <property type="match status" value="1"/>
</dbReference>
<keyword evidence="2" id="KW-1185">Reference proteome</keyword>
<dbReference type="Gene3D" id="1.25.10.90">
    <property type="match status" value="1"/>
</dbReference>
<name>A0ABM8FU54_9MICO</name>
<evidence type="ECO:0000313" key="2">
    <source>
        <dbReference type="Proteomes" id="UP001321543"/>
    </source>
</evidence>
<dbReference type="CDD" id="cd07064">
    <property type="entry name" value="AlkD_like_1"/>
    <property type="match status" value="1"/>
</dbReference>
<dbReference type="InterPro" id="IPR016024">
    <property type="entry name" value="ARM-type_fold"/>
</dbReference>
<dbReference type="EMBL" id="AP027728">
    <property type="protein sequence ID" value="BDZ39119.1"/>
    <property type="molecule type" value="Genomic_DNA"/>
</dbReference>
<sequence length="227" mass="25772">MSASEHLADRLADGIRAELRNLADPSLAPGQQAYMKSTMPFLGVRVPAVRALVRRLAKEHTDAELLRDAALMLWHGASFREERYAALALMALPPLRGDATTLPVHEEMIRTGAWWDLVDEVAHRLRELLDANPVQLSLELRIWADDEDFWVRRAAIISQLGRREATDLDLLEYTILANLDDSEFFIRKAIGWALRDLGKTNPDWVRTFAARHPLSPLSRREALKHLA</sequence>
<gene>
    <name evidence="1" type="ORF">GCM10025863_17330</name>
</gene>
<evidence type="ECO:0000313" key="1">
    <source>
        <dbReference type="EMBL" id="BDZ39119.1"/>
    </source>
</evidence>
<organism evidence="1 2">
    <name type="scientific">Microbacterium suwonense</name>
    <dbReference type="NCBI Taxonomy" id="683047"/>
    <lineage>
        <taxon>Bacteria</taxon>
        <taxon>Bacillati</taxon>
        <taxon>Actinomycetota</taxon>
        <taxon>Actinomycetes</taxon>
        <taxon>Micrococcales</taxon>
        <taxon>Microbacteriaceae</taxon>
        <taxon>Microbacterium</taxon>
    </lineage>
</organism>
<dbReference type="PANTHER" id="PTHR34070:SF1">
    <property type="entry name" value="DNA ALKYLATION REPAIR PROTEIN"/>
    <property type="match status" value="1"/>
</dbReference>
<reference evidence="2" key="1">
    <citation type="journal article" date="2019" name="Int. J. Syst. Evol. Microbiol.">
        <title>The Global Catalogue of Microorganisms (GCM) 10K type strain sequencing project: providing services to taxonomists for standard genome sequencing and annotation.</title>
        <authorList>
            <consortium name="The Broad Institute Genomics Platform"/>
            <consortium name="The Broad Institute Genome Sequencing Center for Infectious Disease"/>
            <person name="Wu L."/>
            <person name="Ma J."/>
        </authorList>
    </citation>
    <scope>NUCLEOTIDE SEQUENCE [LARGE SCALE GENOMIC DNA]</scope>
    <source>
        <strain evidence="2">NBRC 106310</strain>
    </source>
</reference>
<dbReference type="RefSeq" id="WP_286299014.1">
    <property type="nucleotide sequence ID" value="NZ_AP027728.1"/>
</dbReference>
<dbReference type="Pfam" id="PF08713">
    <property type="entry name" value="DNA_alkylation"/>
    <property type="match status" value="1"/>
</dbReference>
<proteinExistence type="predicted"/>
<dbReference type="InterPro" id="IPR014825">
    <property type="entry name" value="DNA_alkylation"/>
</dbReference>
<dbReference type="Proteomes" id="UP001321543">
    <property type="component" value="Chromosome"/>
</dbReference>